<evidence type="ECO:0000256" key="1">
    <source>
        <dbReference type="SAM" id="SignalP"/>
    </source>
</evidence>
<evidence type="ECO:0000313" key="2">
    <source>
        <dbReference type="EMBL" id="SLJ97643.1"/>
    </source>
</evidence>
<reference evidence="3" key="1">
    <citation type="submission" date="2017-02" db="EMBL/GenBank/DDBJ databases">
        <authorList>
            <person name="Varghese N."/>
            <person name="Submissions S."/>
        </authorList>
    </citation>
    <scope>NUCLEOTIDE SEQUENCE [LARGE SCALE GENOMIC DNA]</scope>
    <source>
        <strain evidence="3">SM117</strain>
    </source>
</reference>
<keyword evidence="1" id="KW-0732">Signal</keyword>
<dbReference type="Pfam" id="PF13650">
    <property type="entry name" value="Asp_protease_2"/>
    <property type="match status" value="2"/>
</dbReference>
<dbReference type="RefSeq" id="WP_054948035.1">
    <property type="nucleotide sequence ID" value="NZ_FVZE01000002.1"/>
</dbReference>
<name>A0A1U6HPB7_9SPHN</name>
<dbReference type="STRING" id="428990.SAMN06295987_102878"/>
<dbReference type="SUPFAM" id="SSF50630">
    <property type="entry name" value="Acid proteases"/>
    <property type="match status" value="2"/>
</dbReference>
<dbReference type="EMBL" id="FVZE01000002">
    <property type="protein sequence ID" value="SLJ97643.1"/>
    <property type="molecule type" value="Genomic_DNA"/>
</dbReference>
<dbReference type="InterPro" id="IPR034122">
    <property type="entry name" value="Retropepsin-like_bacterial"/>
</dbReference>
<feature type="chain" id="PRO_5010523284" evidence="1">
    <location>
        <begin position="20"/>
        <end position="299"/>
    </location>
</feature>
<proteinExistence type="predicted"/>
<feature type="signal peptide" evidence="1">
    <location>
        <begin position="1"/>
        <end position="19"/>
    </location>
</feature>
<dbReference type="AlphaFoldDB" id="A0A1U6HPB7"/>
<dbReference type="InterPro" id="IPR021109">
    <property type="entry name" value="Peptidase_aspartic_dom_sf"/>
</dbReference>
<dbReference type="GO" id="GO:0004190">
    <property type="term" value="F:aspartic-type endopeptidase activity"/>
    <property type="evidence" value="ECO:0007669"/>
    <property type="project" value="InterPro"/>
</dbReference>
<dbReference type="InterPro" id="IPR001969">
    <property type="entry name" value="Aspartic_peptidase_AS"/>
</dbReference>
<keyword evidence="2" id="KW-0645">Protease</keyword>
<organism evidence="2 3">
    <name type="scientific">Novosphingobium mathurense</name>
    <dbReference type="NCBI Taxonomy" id="428990"/>
    <lineage>
        <taxon>Bacteria</taxon>
        <taxon>Pseudomonadati</taxon>
        <taxon>Pseudomonadota</taxon>
        <taxon>Alphaproteobacteria</taxon>
        <taxon>Sphingomonadales</taxon>
        <taxon>Sphingomonadaceae</taxon>
        <taxon>Novosphingobium</taxon>
    </lineage>
</organism>
<keyword evidence="2" id="KW-0378">Hydrolase</keyword>
<dbReference type="Gene3D" id="2.40.70.10">
    <property type="entry name" value="Acid Proteases"/>
    <property type="match status" value="2"/>
</dbReference>
<dbReference type="GO" id="GO:0006508">
    <property type="term" value="P:proteolysis"/>
    <property type="evidence" value="ECO:0007669"/>
    <property type="project" value="UniProtKB-KW"/>
</dbReference>
<evidence type="ECO:0000313" key="3">
    <source>
        <dbReference type="Proteomes" id="UP000190989"/>
    </source>
</evidence>
<dbReference type="Proteomes" id="UP000190989">
    <property type="component" value="Unassembled WGS sequence"/>
</dbReference>
<dbReference type="PROSITE" id="PS00141">
    <property type="entry name" value="ASP_PROTEASE"/>
    <property type="match status" value="1"/>
</dbReference>
<accession>A0A1U6HPB7</accession>
<protein>
    <submittedName>
        <fullName evidence="2">Aspartyl protease</fullName>
    </submittedName>
</protein>
<gene>
    <name evidence="2" type="ORF">SAMN06295987_102878</name>
</gene>
<dbReference type="CDD" id="cd05483">
    <property type="entry name" value="retropepsin_like_bacteria"/>
    <property type="match status" value="1"/>
</dbReference>
<sequence length="299" mass="32182">MTGTAFALAAALIAHSAIAATPAQSIPDDSDAAGEILEAQPDADDRMTIGVAIHGEGPYQFLIDTGSQNTVLSTALARSLGLRTGPSTKVISLAGVDEAETARIDSIDVGQRTFYDLTVPLLQDRHIGADGILGTDSLQHQRVVLDFDRNTIQIGDPHDFDRNGSYEITVRARKRSGQLIVTQAMIDGIRTSVVIDTGSSSTIGNRALERAMREHKKGTGMLTSVTGQTLPINFGLAQKLKLDSLEVTNVLIAFADAPAFKALDLERRPAIFLGMRELRAFRRVAIDFTTRKILFDLPG</sequence>
<keyword evidence="3" id="KW-1185">Reference proteome</keyword>